<reference evidence="8" key="1">
    <citation type="journal article" date="2019" name="Int. J. Syst. Evol. Microbiol.">
        <title>The Global Catalogue of Microorganisms (GCM) 10K type strain sequencing project: providing services to taxonomists for standard genome sequencing and annotation.</title>
        <authorList>
            <consortium name="The Broad Institute Genomics Platform"/>
            <consortium name="The Broad Institute Genome Sequencing Center for Infectious Disease"/>
            <person name="Wu L."/>
            <person name="Ma J."/>
        </authorList>
    </citation>
    <scope>NUCLEOTIDE SEQUENCE [LARGE SCALE GENOMIC DNA]</scope>
    <source>
        <strain evidence="8">CGMCC 1.12749</strain>
    </source>
</reference>
<accession>A0ABQ1VWS1</accession>
<evidence type="ECO:0000256" key="4">
    <source>
        <dbReference type="ARBA" id="ARBA00023136"/>
    </source>
</evidence>
<feature type="transmembrane region" description="Helical" evidence="5">
    <location>
        <begin position="12"/>
        <end position="32"/>
    </location>
</feature>
<evidence type="ECO:0000313" key="8">
    <source>
        <dbReference type="Proteomes" id="UP000634043"/>
    </source>
</evidence>
<sequence>MAVKRYSIDVDMVLYIIRCTIGFLIGYALYLAFPQFEFYWTMISILLVLSPEIKDSSRLTVERVKSNLIGSSVGLLCVLLQVPQVLMMVLGIAVSILVCHFFNLMSVARTAVVALVIVVIHEQETMSNWAGVERFLCVALGCMIGYGVSGATSFLTDKLRRDQTS</sequence>
<keyword evidence="4 5" id="KW-0472">Membrane</keyword>
<evidence type="ECO:0000259" key="6">
    <source>
        <dbReference type="Pfam" id="PF13515"/>
    </source>
</evidence>
<keyword evidence="3 5" id="KW-1133">Transmembrane helix</keyword>
<evidence type="ECO:0000313" key="7">
    <source>
        <dbReference type="EMBL" id="GGG02704.1"/>
    </source>
</evidence>
<keyword evidence="8" id="KW-1185">Reference proteome</keyword>
<protein>
    <recommendedName>
        <fullName evidence="6">Integral membrane bound transporter domain-containing protein</fullName>
    </recommendedName>
</protein>
<evidence type="ECO:0000256" key="1">
    <source>
        <dbReference type="ARBA" id="ARBA00004141"/>
    </source>
</evidence>
<dbReference type="Pfam" id="PF13515">
    <property type="entry name" value="FUSC_2"/>
    <property type="match status" value="1"/>
</dbReference>
<keyword evidence="2 5" id="KW-0812">Transmembrane</keyword>
<evidence type="ECO:0000256" key="3">
    <source>
        <dbReference type="ARBA" id="ARBA00022989"/>
    </source>
</evidence>
<name>A0ABQ1VWS1_9BACT</name>
<gene>
    <name evidence="7" type="ORF">GCM10011323_04460</name>
</gene>
<comment type="subcellular location">
    <subcellularLocation>
        <location evidence="1">Membrane</location>
        <topology evidence="1">Multi-pass membrane protein</topology>
    </subcellularLocation>
</comment>
<evidence type="ECO:0000256" key="5">
    <source>
        <dbReference type="SAM" id="Phobius"/>
    </source>
</evidence>
<comment type="caution">
    <text evidence="7">The sequence shown here is derived from an EMBL/GenBank/DDBJ whole genome shotgun (WGS) entry which is preliminary data.</text>
</comment>
<proteinExistence type="predicted"/>
<feature type="transmembrane region" description="Helical" evidence="5">
    <location>
        <begin position="132"/>
        <end position="155"/>
    </location>
</feature>
<dbReference type="RefSeq" id="WP_188499874.1">
    <property type="nucleotide sequence ID" value="NZ_BMFP01000001.1"/>
</dbReference>
<feature type="transmembrane region" description="Helical" evidence="5">
    <location>
        <begin position="73"/>
        <end position="94"/>
    </location>
</feature>
<dbReference type="EMBL" id="BMFP01000001">
    <property type="protein sequence ID" value="GGG02704.1"/>
    <property type="molecule type" value="Genomic_DNA"/>
</dbReference>
<organism evidence="7 8">
    <name type="scientific">Pontibacter amylolyticus</name>
    <dbReference type="NCBI Taxonomy" id="1424080"/>
    <lineage>
        <taxon>Bacteria</taxon>
        <taxon>Pseudomonadati</taxon>
        <taxon>Bacteroidota</taxon>
        <taxon>Cytophagia</taxon>
        <taxon>Cytophagales</taxon>
        <taxon>Hymenobacteraceae</taxon>
        <taxon>Pontibacter</taxon>
    </lineage>
</organism>
<evidence type="ECO:0000256" key="2">
    <source>
        <dbReference type="ARBA" id="ARBA00022692"/>
    </source>
</evidence>
<dbReference type="Proteomes" id="UP000634043">
    <property type="component" value="Unassembled WGS sequence"/>
</dbReference>
<feature type="domain" description="Integral membrane bound transporter" evidence="6">
    <location>
        <begin position="26"/>
        <end position="145"/>
    </location>
</feature>
<dbReference type="InterPro" id="IPR049453">
    <property type="entry name" value="Memb_transporter_dom"/>
</dbReference>